<dbReference type="GeneID" id="129342801"/>
<evidence type="ECO:0000256" key="4">
    <source>
        <dbReference type="SAM" id="Phobius"/>
    </source>
</evidence>
<dbReference type="PANTHER" id="PTHR20914">
    <property type="entry name" value="LY6/PLAUR DOMAIN-CONTAINING PROTEIN 8"/>
    <property type="match status" value="1"/>
</dbReference>
<dbReference type="GO" id="GO:0019834">
    <property type="term" value="F:phospholipase A2 inhibitor activity"/>
    <property type="evidence" value="ECO:0007669"/>
    <property type="project" value="UniProtKB-KW"/>
</dbReference>
<dbReference type="Pfam" id="PF00021">
    <property type="entry name" value="UPAR_LY6"/>
    <property type="match status" value="2"/>
</dbReference>
<dbReference type="InterPro" id="IPR016054">
    <property type="entry name" value="LY6_UPA_recep-like"/>
</dbReference>
<dbReference type="InterPro" id="IPR045860">
    <property type="entry name" value="Snake_toxin-like_sf"/>
</dbReference>
<name>A0AA97KEJ2_EUBMA</name>
<dbReference type="Gene3D" id="2.10.60.10">
    <property type="entry name" value="CD59"/>
    <property type="match status" value="2"/>
</dbReference>
<gene>
    <name evidence="7" type="primary">LOC129342801</name>
</gene>
<keyword evidence="7" id="KW-0593">Phospholipase A2 inhibitor</keyword>
<dbReference type="KEGG" id="emc:129342801"/>
<keyword evidence="4" id="KW-1133">Transmembrane helix</keyword>
<keyword evidence="4" id="KW-0812">Transmembrane</keyword>
<dbReference type="AlphaFoldDB" id="A0AA97KEJ2"/>
<sequence length="200" mass="20976">MNCADAGMICVSLEVVNTFEGDVSGTYKGCIAPSSCMPLVLTMSVTAEMQVRSNMACCATSGCNDNLTLSVPPSSSWKNGVYCPACENLNKSLCVAQVDVPCTGAEEMCITLEGVSIAKSHHNFSMMGCATPSACGLRENDLMSFGGDVYKLTRNATCKNRGNVVALPSLSVIIFQVIVGLLVANVLFCLSLPECTSSSL</sequence>
<keyword evidence="4" id="KW-0472">Membrane</keyword>
<evidence type="ECO:0000313" key="6">
    <source>
        <dbReference type="Proteomes" id="UP001190640"/>
    </source>
</evidence>
<dbReference type="PANTHER" id="PTHR20914:SF9">
    <property type="entry name" value="COILED, ISOFORM A"/>
    <property type="match status" value="1"/>
</dbReference>
<protein>
    <submittedName>
        <fullName evidence="7">Phospholipase A2 inhibitor and Ly6/PLAUR domain-containing protein-like</fullName>
    </submittedName>
</protein>
<keyword evidence="3" id="KW-1015">Disulfide bond</keyword>
<feature type="domain" description="UPAR/Ly6" evidence="5">
    <location>
        <begin position="2"/>
        <end position="65"/>
    </location>
</feature>
<organism evidence="6 7">
    <name type="scientific">Eublepharis macularius</name>
    <name type="common">Leopard gecko</name>
    <name type="synonym">Cyrtodactylus macularius</name>
    <dbReference type="NCBI Taxonomy" id="481883"/>
    <lineage>
        <taxon>Eukaryota</taxon>
        <taxon>Metazoa</taxon>
        <taxon>Chordata</taxon>
        <taxon>Craniata</taxon>
        <taxon>Vertebrata</taxon>
        <taxon>Euteleostomi</taxon>
        <taxon>Lepidosauria</taxon>
        <taxon>Squamata</taxon>
        <taxon>Bifurcata</taxon>
        <taxon>Gekkota</taxon>
        <taxon>Eublepharidae</taxon>
        <taxon>Eublepharinae</taxon>
        <taxon>Eublepharis</taxon>
    </lineage>
</organism>
<evidence type="ECO:0000313" key="7">
    <source>
        <dbReference type="RefSeq" id="XP_054854670.1"/>
    </source>
</evidence>
<reference evidence="7" key="1">
    <citation type="submission" date="2025-08" db="UniProtKB">
        <authorList>
            <consortium name="RefSeq"/>
        </authorList>
    </citation>
    <scope>IDENTIFICATION</scope>
    <source>
        <tissue evidence="7">Blood</tissue>
    </source>
</reference>
<accession>A0AA97KEJ2</accession>
<evidence type="ECO:0000256" key="2">
    <source>
        <dbReference type="ARBA" id="ARBA00022525"/>
    </source>
</evidence>
<proteinExistence type="predicted"/>
<feature type="transmembrane region" description="Helical" evidence="4">
    <location>
        <begin position="164"/>
        <end position="188"/>
    </location>
</feature>
<keyword evidence="2" id="KW-0964">Secreted</keyword>
<dbReference type="CDD" id="cd23572">
    <property type="entry name" value="TFP_LU_ECD_PINLYP_rpt2"/>
    <property type="match status" value="1"/>
</dbReference>
<evidence type="ECO:0000256" key="1">
    <source>
        <dbReference type="ARBA" id="ARBA00004613"/>
    </source>
</evidence>
<keyword evidence="6" id="KW-1185">Reference proteome</keyword>
<evidence type="ECO:0000256" key="3">
    <source>
        <dbReference type="ARBA" id="ARBA00023157"/>
    </source>
</evidence>
<evidence type="ECO:0000259" key="5">
    <source>
        <dbReference type="Pfam" id="PF00021"/>
    </source>
</evidence>
<comment type="subcellular location">
    <subcellularLocation>
        <location evidence="1">Secreted</location>
    </subcellularLocation>
</comment>
<dbReference type="InterPro" id="IPR050918">
    <property type="entry name" value="CNF-like_PLA2_Inhibitor"/>
</dbReference>
<dbReference type="RefSeq" id="XP_054854670.1">
    <property type="nucleotide sequence ID" value="XM_054998695.1"/>
</dbReference>
<dbReference type="Proteomes" id="UP001190640">
    <property type="component" value="Chromosome 15"/>
</dbReference>
<dbReference type="SUPFAM" id="SSF57302">
    <property type="entry name" value="Snake toxin-like"/>
    <property type="match status" value="1"/>
</dbReference>
<feature type="domain" description="UPAR/Ly6" evidence="5">
    <location>
        <begin position="80"/>
        <end position="139"/>
    </location>
</feature>
<dbReference type="GO" id="GO:0005576">
    <property type="term" value="C:extracellular region"/>
    <property type="evidence" value="ECO:0007669"/>
    <property type="project" value="UniProtKB-SubCell"/>
</dbReference>